<gene>
    <name evidence="4" type="ORF">PFICI_09758</name>
</gene>
<dbReference type="OMA" id="VWWDCSI"/>
<dbReference type="PANTHER" id="PTHR37534">
    <property type="entry name" value="TRANSCRIPTIONAL ACTIVATOR PROTEIN UGA3"/>
    <property type="match status" value="1"/>
</dbReference>
<feature type="region of interest" description="Disordered" evidence="3">
    <location>
        <begin position="1"/>
        <end position="114"/>
    </location>
</feature>
<evidence type="ECO:0000256" key="1">
    <source>
        <dbReference type="ARBA" id="ARBA00004123"/>
    </source>
</evidence>
<evidence type="ECO:0000313" key="4">
    <source>
        <dbReference type="EMBL" id="ETS77696.1"/>
    </source>
</evidence>
<comment type="subcellular location">
    <subcellularLocation>
        <location evidence="1">Nucleus</location>
    </subcellularLocation>
</comment>
<name>W3WXT5_PESFW</name>
<dbReference type="InterPro" id="IPR021858">
    <property type="entry name" value="Fun_TF"/>
</dbReference>
<accession>W3WXT5</accession>
<dbReference type="KEGG" id="pfy:PFICI_09758"/>
<feature type="compositionally biased region" description="Polar residues" evidence="3">
    <location>
        <begin position="42"/>
        <end position="67"/>
    </location>
</feature>
<feature type="compositionally biased region" description="Low complexity" evidence="3">
    <location>
        <begin position="32"/>
        <end position="41"/>
    </location>
</feature>
<evidence type="ECO:0000313" key="5">
    <source>
        <dbReference type="Proteomes" id="UP000030651"/>
    </source>
</evidence>
<dbReference type="EMBL" id="KI912115">
    <property type="protein sequence ID" value="ETS77696.1"/>
    <property type="molecule type" value="Genomic_DNA"/>
</dbReference>
<dbReference type="Pfam" id="PF11951">
    <property type="entry name" value="Fungal_trans_2"/>
    <property type="match status" value="1"/>
</dbReference>
<reference evidence="5" key="1">
    <citation type="journal article" date="2015" name="BMC Genomics">
        <title>Genomic and transcriptomic analysis of the endophytic fungus Pestalotiopsis fici reveals its lifestyle and high potential for synthesis of natural products.</title>
        <authorList>
            <person name="Wang X."/>
            <person name="Zhang X."/>
            <person name="Liu L."/>
            <person name="Xiang M."/>
            <person name="Wang W."/>
            <person name="Sun X."/>
            <person name="Che Y."/>
            <person name="Guo L."/>
            <person name="Liu G."/>
            <person name="Guo L."/>
            <person name="Wang C."/>
            <person name="Yin W.B."/>
            <person name="Stadler M."/>
            <person name="Zhang X."/>
            <person name="Liu X."/>
        </authorList>
    </citation>
    <scope>NUCLEOTIDE SEQUENCE [LARGE SCALE GENOMIC DNA]</scope>
    <source>
        <strain evidence="5">W106-1 / CGMCC3.15140</strain>
    </source>
</reference>
<sequence>MRQFKFVGGPKRKRRRRDELSGELTEVLPTETAAAATTAAAQSSRRPAAGSSTKNQQQQQPSATISKDQGEPATTEASSGLDLTATTSDDVLSSVNEAASSSAEEGEVNKPLDRPVGGFFDPIFGALPSFEDPFDMVDYPTVPGPNEFNAIFGLEGIEHQQFATGGVDLNKDFPGNVPRPEAEMHSELPPPSLSMLANDYTVDQLLLRYDQEFCVLPLTHDFKANPFRCRMENVHGSQMLLHCILALCYKHIHRDTGTCFAEAQSHERAALQMLDRIERSGQTLTTTGTLDPLLILMTLKCATSALGPWVWYLKRVNNILSAAQSLDLRQNPRMQAQIEMFAWWDVTLALTSRQGYVLSQSTIQNLIDQKDMSKTSFYGVAGCPKFLFENMVRLGVYAREFELVASMTCVRVDLGPILAIEKDIIGWEPVKGAITSELVVPGEEAETLESAQVEEDLRHCAEAWKFGLLVYIERVFKWDRKEEISPMVQFLARKTLDHVRCCRRESMTQKQLLLPMFLAGCEVKDEWLRKEASDYCDWWGKKTRYDMFLTASALLQTVWDDEEAFKWWGPVIDQHGYLGSDGTMGRQYLFG</sequence>
<dbReference type="OrthoDB" id="2015447at2759"/>
<evidence type="ECO:0008006" key="6">
    <source>
        <dbReference type="Google" id="ProtNLM"/>
    </source>
</evidence>
<evidence type="ECO:0000256" key="2">
    <source>
        <dbReference type="ARBA" id="ARBA00023242"/>
    </source>
</evidence>
<dbReference type="PANTHER" id="PTHR37534:SF46">
    <property type="entry name" value="ZN(II)2CYS6 TRANSCRIPTION FACTOR (EUROFUNG)"/>
    <property type="match status" value="1"/>
</dbReference>
<keyword evidence="5" id="KW-1185">Reference proteome</keyword>
<proteinExistence type="predicted"/>
<dbReference type="GO" id="GO:0005634">
    <property type="term" value="C:nucleus"/>
    <property type="evidence" value="ECO:0007669"/>
    <property type="project" value="UniProtKB-SubCell"/>
</dbReference>
<dbReference type="Proteomes" id="UP000030651">
    <property type="component" value="Unassembled WGS sequence"/>
</dbReference>
<dbReference type="AlphaFoldDB" id="W3WXT5"/>
<evidence type="ECO:0000256" key="3">
    <source>
        <dbReference type="SAM" id="MobiDB-lite"/>
    </source>
</evidence>
<organism evidence="4 5">
    <name type="scientific">Pestalotiopsis fici (strain W106-1 / CGMCC3.15140)</name>
    <dbReference type="NCBI Taxonomy" id="1229662"/>
    <lineage>
        <taxon>Eukaryota</taxon>
        <taxon>Fungi</taxon>
        <taxon>Dikarya</taxon>
        <taxon>Ascomycota</taxon>
        <taxon>Pezizomycotina</taxon>
        <taxon>Sordariomycetes</taxon>
        <taxon>Xylariomycetidae</taxon>
        <taxon>Amphisphaeriales</taxon>
        <taxon>Sporocadaceae</taxon>
        <taxon>Pestalotiopsis</taxon>
    </lineage>
</organism>
<dbReference type="GeneID" id="19274771"/>
<feature type="compositionally biased region" description="Polar residues" evidence="3">
    <location>
        <begin position="84"/>
        <end position="96"/>
    </location>
</feature>
<dbReference type="InParanoid" id="W3WXT5"/>
<dbReference type="HOGENOM" id="CLU_028540_0_0_1"/>
<protein>
    <recommendedName>
        <fullName evidence="6">Transcription factor domain-containing protein</fullName>
    </recommendedName>
</protein>
<keyword evidence="2" id="KW-0539">Nucleus</keyword>
<dbReference type="RefSeq" id="XP_007836530.1">
    <property type="nucleotide sequence ID" value="XM_007838339.1"/>
</dbReference>
<dbReference type="eggNOG" id="ENOG502T1JF">
    <property type="taxonomic scope" value="Eukaryota"/>
</dbReference>